<dbReference type="NCBIfam" id="TIGR00879">
    <property type="entry name" value="SP"/>
    <property type="match status" value="1"/>
</dbReference>
<accession>A0A177B2W4</accession>
<feature type="transmembrane region" description="Helical" evidence="7">
    <location>
        <begin position="12"/>
        <end position="30"/>
    </location>
</feature>
<feature type="transmembrane region" description="Helical" evidence="7">
    <location>
        <begin position="56"/>
        <end position="79"/>
    </location>
</feature>
<feature type="transmembrane region" description="Helical" evidence="7">
    <location>
        <begin position="330"/>
        <end position="352"/>
    </location>
</feature>
<dbReference type="SUPFAM" id="SSF103473">
    <property type="entry name" value="MFS general substrate transporter"/>
    <property type="match status" value="1"/>
</dbReference>
<dbReference type="PROSITE" id="PS50850">
    <property type="entry name" value="MFS"/>
    <property type="match status" value="1"/>
</dbReference>
<evidence type="ECO:0000313" key="9">
    <source>
        <dbReference type="EMBL" id="OAF68619.1"/>
    </source>
</evidence>
<evidence type="ECO:0000256" key="4">
    <source>
        <dbReference type="ARBA" id="ARBA00022989"/>
    </source>
</evidence>
<evidence type="ECO:0000256" key="7">
    <source>
        <dbReference type="SAM" id="Phobius"/>
    </source>
</evidence>
<feature type="transmembrane region" description="Helical" evidence="7">
    <location>
        <begin position="442"/>
        <end position="460"/>
    </location>
</feature>
<evidence type="ECO:0000256" key="6">
    <source>
        <dbReference type="RuleBase" id="RU003346"/>
    </source>
</evidence>
<feature type="transmembrane region" description="Helical" evidence="7">
    <location>
        <begin position="148"/>
        <end position="167"/>
    </location>
</feature>
<dbReference type="InterPro" id="IPR020846">
    <property type="entry name" value="MFS_dom"/>
</dbReference>
<dbReference type="InterPro" id="IPR003663">
    <property type="entry name" value="Sugar/inositol_transpt"/>
</dbReference>
<dbReference type="GO" id="GO:0015149">
    <property type="term" value="F:hexose transmembrane transporter activity"/>
    <property type="evidence" value="ECO:0007669"/>
    <property type="project" value="TreeGrafter"/>
</dbReference>
<comment type="subcellular location">
    <subcellularLocation>
        <location evidence="1">Membrane</location>
        <topology evidence="1">Multi-pass membrane protein</topology>
    </subcellularLocation>
</comment>
<dbReference type="InterPro" id="IPR036259">
    <property type="entry name" value="MFS_trans_sf"/>
</dbReference>
<feature type="transmembrane region" description="Helical" evidence="7">
    <location>
        <begin position="261"/>
        <end position="287"/>
    </location>
</feature>
<dbReference type="InterPro" id="IPR045263">
    <property type="entry name" value="GLUT"/>
</dbReference>
<keyword evidence="10" id="KW-1185">Reference proteome</keyword>
<protein>
    <submittedName>
        <fullName evidence="9">H(+)/Pi cotransporter</fullName>
    </submittedName>
</protein>
<keyword evidence="4 7" id="KW-1133">Transmembrane helix</keyword>
<organism evidence="9 10">
    <name type="scientific">Intoshia linei</name>
    <dbReference type="NCBI Taxonomy" id="1819745"/>
    <lineage>
        <taxon>Eukaryota</taxon>
        <taxon>Metazoa</taxon>
        <taxon>Spiralia</taxon>
        <taxon>Lophotrochozoa</taxon>
        <taxon>Mesozoa</taxon>
        <taxon>Orthonectida</taxon>
        <taxon>Rhopaluridae</taxon>
        <taxon>Intoshia</taxon>
    </lineage>
</organism>
<evidence type="ECO:0000256" key="2">
    <source>
        <dbReference type="ARBA" id="ARBA00022448"/>
    </source>
</evidence>
<proteinExistence type="inferred from homology"/>
<sequence length="485" mass="55020">MRHLTVHLLNFHLLLSVFSIYIGTSFQFGYNIGSLNPIKKHIENFYFEQTNSSSKWYFTICTAIGVFGTIIGGMCVGYLSDTFGRKRTVMISQIVGVIGGVIQYLSYPFNSYWILPIGRLITGWHCGIGAQIAPMYVSEFSPFKIRGVLVTVHQLMITFGIVVASLYGLDSIFGTKYRWSYLLLMNIVPSIVCLIMMIKIPESPRYLMITKNDEQKATKSMQFYRESDNVKSDIDEMSVEIKTSKLIPEFKIIQLFTSRNLLIPLIMAVSMQYIQQLSGINMIFFYSHELFSGIISKNYIQYAILLTSIINMIAVIPSVFLTDKLGRKPLIFYPIAGMIICMSIVCTLNSYITPDSLNGIAKEIINSTNSILSIFSITFILIYVILFEFGLGPIPFILGSELFTQGPRSTAMSISGFSNSLFTLLVSIIVPPIQEKIGEKVFIIFIINCAIFNVIFYFFFPETKNKSFEEISKIFSKKDRKQIEN</sequence>
<keyword evidence="5 7" id="KW-0472">Membrane</keyword>
<reference evidence="9 10" key="1">
    <citation type="submission" date="2016-04" db="EMBL/GenBank/DDBJ databases">
        <title>The genome of Intoshia linei affirms orthonectids as highly simplified spiralians.</title>
        <authorList>
            <person name="Mikhailov K.V."/>
            <person name="Slusarev G.S."/>
            <person name="Nikitin M.A."/>
            <person name="Logacheva M.D."/>
            <person name="Penin A."/>
            <person name="Aleoshin V."/>
            <person name="Panchin Y.V."/>
        </authorList>
    </citation>
    <scope>NUCLEOTIDE SEQUENCE [LARGE SCALE GENOMIC DNA]</scope>
    <source>
        <strain evidence="9">Intl2013</strain>
        <tissue evidence="9">Whole animal</tissue>
    </source>
</reference>
<evidence type="ECO:0000313" key="10">
    <source>
        <dbReference type="Proteomes" id="UP000078046"/>
    </source>
</evidence>
<dbReference type="PRINTS" id="PR00171">
    <property type="entry name" value="SUGRTRNSPORT"/>
</dbReference>
<feature type="transmembrane region" description="Helical" evidence="7">
    <location>
        <begin position="88"/>
        <end position="107"/>
    </location>
</feature>
<dbReference type="OrthoDB" id="4540492at2759"/>
<feature type="transmembrane region" description="Helical" evidence="7">
    <location>
        <begin position="372"/>
        <end position="398"/>
    </location>
</feature>
<keyword evidence="3 7" id="KW-0812">Transmembrane</keyword>
<name>A0A177B2W4_9BILA</name>
<dbReference type="AlphaFoldDB" id="A0A177B2W4"/>
<dbReference type="InterPro" id="IPR005828">
    <property type="entry name" value="MFS_sugar_transport-like"/>
</dbReference>
<keyword evidence="2 6" id="KW-0813">Transport</keyword>
<feature type="transmembrane region" description="Helical" evidence="7">
    <location>
        <begin position="299"/>
        <end position="321"/>
    </location>
</feature>
<feature type="transmembrane region" description="Helical" evidence="7">
    <location>
        <begin position="179"/>
        <end position="198"/>
    </location>
</feature>
<dbReference type="Gene3D" id="1.20.1250.20">
    <property type="entry name" value="MFS general substrate transporter like domains"/>
    <property type="match status" value="1"/>
</dbReference>
<dbReference type="Proteomes" id="UP000078046">
    <property type="component" value="Unassembled WGS sequence"/>
</dbReference>
<dbReference type="Pfam" id="PF00083">
    <property type="entry name" value="Sugar_tr"/>
    <property type="match status" value="1"/>
</dbReference>
<feature type="transmembrane region" description="Helical" evidence="7">
    <location>
        <begin position="410"/>
        <end position="430"/>
    </location>
</feature>
<comment type="caution">
    <text evidence="9">The sequence shown here is derived from an EMBL/GenBank/DDBJ whole genome shotgun (WGS) entry which is preliminary data.</text>
</comment>
<feature type="domain" description="Major facilitator superfamily (MFS) profile" evidence="8">
    <location>
        <begin position="17"/>
        <end position="464"/>
    </location>
</feature>
<dbReference type="EMBL" id="LWCA01000415">
    <property type="protein sequence ID" value="OAF68619.1"/>
    <property type="molecule type" value="Genomic_DNA"/>
</dbReference>
<gene>
    <name evidence="9" type="ORF">A3Q56_03612</name>
</gene>
<comment type="similarity">
    <text evidence="6">Belongs to the major facilitator superfamily. Sugar transporter (TC 2.A.1.1) family.</text>
</comment>
<evidence type="ECO:0000259" key="8">
    <source>
        <dbReference type="PROSITE" id="PS50850"/>
    </source>
</evidence>
<evidence type="ECO:0000256" key="3">
    <source>
        <dbReference type="ARBA" id="ARBA00022692"/>
    </source>
</evidence>
<dbReference type="PANTHER" id="PTHR23503">
    <property type="entry name" value="SOLUTE CARRIER FAMILY 2"/>
    <property type="match status" value="1"/>
</dbReference>
<dbReference type="PANTHER" id="PTHR23503:SF8">
    <property type="entry name" value="FACILITATED GLUCOSE TRANSPORTER PROTEIN 1"/>
    <property type="match status" value="1"/>
</dbReference>
<evidence type="ECO:0000256" key="1">
    <source>
        <dbReference type="ARBA" id="ARBA00004141"/>
    </source>
</evidence>
<dbReference type="GO" id="GO:0016020">
    <property type="term" value="C:membrane"/>
    <property type="evidence" value="ECO:0007669"/>
    <property type="project" value="UniProtKB-SubCell"/>
</dbReference>
<evidence type="ECO:0000256" key="5">
    <source>
        <dbReference type="ARBA" id="ARBA00023136"/>
    </source>
</evidence>